<dbReference type="InterPro" id="IPR002562">
    <property type="entry name" value="3'-5'_exonuclease_dom"/>
</dbReference>
<dbReference type="Pfam" id="PF00271">
    <property type="entry name" value="Helicase_C"/>
    <property type="match status" value="1"/>
</dbReference>
<dbReference type="InterPro" id="IPR036397">
    <property type="entry name" value="RNaseH_sf"/>
</dbReference>
<dbReference type="SMART" id="SM00474">
    <property type="entry name" value="35EXOc"/>
    <property type="match status" value="1"/>
</dbReference>
<dbReference type="SMART" id="SM00956">
    <property type="entry name" value="RQC"/>
    <property type="match status" value="1"/>
</dbReference>
<proteinExistence type="inferred from homology"/>
<dbReference type="AlphaFoldDB" id="A0A4W3J031"/>
<dbReference type="InterPro" id="IPR018982">
    <property type="entry name" value="RQC_domain"/>
</dbReference>
<evidence type="ECO:0000313" key="16">
    <source>
        <dbReference type="Proteomes" id="UP000314986"/>
    </source>
</evidence>
<name>A0A4W3J031_CALMI</name>
<evidence type="ECO:0000313" key="15">
    <source>
        <dbReference type="Ensembl" id="ENSCMIP00000026210.1"/>
    </source>
</evidence>
<dbReference type="Pfam" id="PF09382">
    <property type="entry name" value="RQC"/>
    <property type="match status" value="1"/>
</dbReference>
<reference evidence="16" key="1">
    <citation type="journal article" date="2006" name="Science">
        <title>Ancient noncoding elements conserved in the human genome.</title>
        <authorList>
            <person name="Venkatesh B."/>
            <person name="Kirkness E.F."/>
            <person name="Loh Y.H."/>
            <person name="Halpern A.L."/>
            <person name="Lee A.P."/>
            <person name="Johnson J."/>
            <person name="Dandona N."/>
            <person name="Viswanathan L.D."/>
            <person name="Tay A."/>
            <person name="Venter J.C."/>
            <person name="Strausberg R.L."/>
            <person name="Brenner S."/>
        </authorList>
    </citation>
    <scope>NUCLEOTIDE SEQUENCE [LARGE SCALE GENOMIC DNA]</scope>
</reference>
<feature type="compositionally biased region" description="Basic and acidic residues" evidence="11">
    <location>
        <begin position="294"/>
        <end position="305"/>
    </location>
</feature>
<evidence type="ECO:0000256" key="4">
    <source>
        <dbReference type="ARBA" id="ARBA00022801"/>
    </source>
</evidence>
<dbReference type="GO" id="GO:0005524">
    <property type="term" value="F:ATP binding"/>
    <property type="evidence" value="ECO:0007669"/>
    <property type="project" value="UniProtKB-KW"/>
</dbReference>
<evidence type="ECO:0000259" key="12">
    <source>
        <dbReference type="PROSITE" id="PS50967"/>
    </source>
</evidence>
<dbReference type="InterPro" id="IPR027417">
    <property type="entry name" value="P-loop_NTPase"/>
</dbReference>
<feature type="region of interest" description="Disordered" evidence="11">
    <location>
        <begin position="1"/>
        <end position="22"/>
    </location>
</feature>
<comment type="catalytic activity">
    <reaction evidence="9">
        <text>Couples ATP hydrolysis with the unwinding of duplex DNA by translocating in the 3'-5' direction.</text>
        <dbReference type="EC" id="5.6.2.4"/>
    </reaction>
</comment>
<sequence>MNNQQRNLPDWMGSEEGRRGDGQKKVCRNKWLFLPDTLPFLEFPGSIVCSYEANDCSFLSEDMRLCLPEGSAVGFDIEWPPSYMKGKAGKVALVQLCPSEKKCYLFHVSSMSGFPSGLKRLLQDEAIKKVGVGIECDQWKLMSDCDVKLKGFVELTDMANKKLQCAEKWSLNGLVKHLFKKRMCKDDAVRCSGWDQFPLSDEQQHYAAIDAYVGTYITDVLNDISERVSDLRNLLLESTPRTCREPGNEVEPEVKQDYKDENTLSKDSLGNNHKGSGSWKEWDEESTLANSPSNHEETEIPHSKSLESIFSASGVRAEPTPNKDNIMSLEITEYELQMLERQAEEEDAMENAILSSPIKVKHTVCLLTFGLDLSIPEPNAKQIKCLKTYFGHCNFKPVQWKVIFSVLQERKDNLVVMATGYGKSLCYQFPPVYVGGIAIVISPLISLMEDQVLQLKMSNIEACFLGSSQSENVYADLKIPFCLSLLTGITLVAVDEAHCIAEWGHDFRNSYRKLGILKSILPKVPFVALTATASPSIRRDIAESLNLNQPQITCTSFDRPNLYLEVMRKSANIQQDLKLFLIKNKQSSFEFEGSTIIYCPSRKMTEQVTAELYNLNVSCDRYHAGMGIKARREVHHKFMRDEIQCIVATVAFGMGINKPDIRNVIHYGAPKEMESYYQEIGRAGRDGLPSTCYVLWSPGDMVLNRHLLSEIHNPKFREYKMKLMANIEQYLTSFKCRRTMILSHFEDKQLRKVTLGILGTERCCDNCRLRANSCGLADDPQDELQDFGKEARQLLSAVSALGEKCGLGVPVLLLRGSHSQRLPIWNRKSPLFGIGKDRSETWWKALGRQLIFQGFLQEDSMARNKFAVLCHLSAKGRTWLTKATKESHAQLLLQPTRELFLHSPPKAASRYGHPFHCSHYRPVSRPSSSTVPSATLLPLLSLPSIFPDSNPQLGSKSLTVQRLGKCSRHERRCTNGKLYAKLLTARQKIASEKDVPPAMLATNKILLEFAKIRPTTADNLKRVDGVPEAKSSVLAPLLVIIKGFCEANELEVRCQNNPFLSLPLLWKGICQLTNNQVPNVLPCLGIQPRSSRL</sequence>
<keyword evidence="7" id="KW-0238">DNA-binding</keyword>
<dbReference type="EC" id="5.6.2.4" evidence="10"/>
<dbReference type="NCBIfam" id="TIGR00614">
    <property type="entry name" value="recQ_fam"/>
    <property type="match status" value="1"/>
</dbReference>
<dbReference type="CDD" id="cd06141">
    <property type="entry name" value="WRN_exo"/>
    <property type="match status" value="1"/>
</dbReference>
<evidence type="ECO:0000256" key="2">
    <source>
        <dbReference type="ARBA" id="ARBA00005446"/>
    </source>
</evidence>
<feature type="domain" description="Helicase ATP-binding" evidence="13">
    <location>
        <begin position="404"/>
        <end position="551"/>
    </location>
</feature>
<dbReference type="Pfam" id="PF00270">
    <property type="entry name" value="DEAD"/>
    <property type="match status" value="1"/>
</dbReference>
<evidence type="ECO:0000256" key="3">
    <source>
        <dbReference type="ARBA" id="ARBA00022741"/>
    </source>
</evidence>
<dbReference type="Pfam" id="PF00570">
    <property type="entry name" value="HRDC"/>
    <property type="match status" value="1"/>
</dbReference>
<evidence type="ECO:0000256" key="11">
    <source>
        <dbReference type="SAM" id="MobiDB-lite"/>
    </source>
</evidence>
<feature type="region of interest" description="Disordered" evidence="11">
    <location>
        <begin position="241"/>
        <end position="305"/>
    </location>
</feature>
<dbReference type="CDD" id="cd18794">
    <property type="entry name" value="SF2_C_RecQ"/>
    <property type="match status" value="1"/>
</dbReference>
<evidence type="ECO:0000256" key="8">
    <source>
        <dbReference type="ARBA" id="ARBA00023235"/>
    </source>
</evidence>
<keyword evidence="16" id="KW-1185">Reference proteome</keyword>
<dbReference type="GO" id="GO:0009378">
    <property type="term" value="F:four-way junction helicase activity"/>
    <property type="evidence" value="ECO:0007669"/>
    <property type="project" value="TreeGrafter"/>
</dbReference>
<evidence type="ECO:0000256" key="1">
    <source>
        <dbReference type="ARBA" id="ARBA00001947"/>
    </source>
</evidence>
<dbReference type="Ensembl" id="ENSCMIT00000026638.1">
    <property type="protein sequence ID" value="ENSCMIP00000026210.1"/>
    <property type="gene ID" value="ENSCMIG00000011480.1"/>
</dbReference>
<dbReference type="Gene3D" id="1.10.10.10">
    <property type="entry name" value="Winged helix-like DNA-binding domain superfamily/Winged helix DNA-binding domain"/>
    <property type="match status" value="1"/>
</dbReference>
<reference evidence="15" key="4">
    <citation type="submission" date="2025-08" db="UniProtKB">
        <authorList>
            <consortium name="Ensembl"/>
        </authorList>
    </citation>
    <scope>IDENTIFICATION</scope>
</reference>
<dbReference type="PROSITE" id="PS51192">
    <property type="entry name" value="HELICASE_ATP_BIND_1"/>
    <property type="match status" value="1"/>
</dbReference>
<accession>A0A4W3J031</accession>
<evidence type="ECO:0000259" key="13">
    <source>
        <dbReference type="PROSITE" id="PS51192"/>
    </source>
</evidence>
<comment type="cofactor">
    <cofactor evidence="1">
        <name>Zn(2+)</name>
        <dbReference type="ChEBI" id="CHEBI:29105"/>
    </cofactor>
</comment>
<dbReference type="GO" id="GO:0003677">
    <property type="term" value="F:DNA binding"/>
    <property type="evidence" value="ECO:0007669"/>
    <property type="project" value="UniProtKB-KW"/>
</dbReference>
<dbReference type="FunFam" id="3.40.50.300:FF:001023">
    <property type="entry name" value="Werner syndrome RecQ like helicase"/>
    <property type="match status" value="1"/>
</dbReference>
<dbReference type="InterPro" id="IPR012337">
    <property type="entry name" value="RNaseH-like_sf"/>
</dbReference>
<dbReference type="FunFam" id="1.10.150.80:FF:000005">
    <property type="entry name" value="Werner syndrome ATP-dependent helicase homolog"/>
    <property type="match status" value="1"/>
</dbReference>
<reference evidence="16" key="3">
    <citation type="journal article" date="2014" name="Nature">
        <title>Elephant shark genome provides unique insights into gnathostome evolution.</title>
        <authorList>
            <consortium name="International Elephant Shark Genome Sequencing Consortium"/>
            <person name="Venkatesh B."/>
            <person name="Lee A.P."/>
            <person name="Ravi V."/>
            <person name="Maurya A.K."/>
            <person name="Lian M.M."/>
            <person name="Swann J.B."/>
            <person name="Ohta Y."/>
            <person name="Flajnik M.F."/>
            <person name="Sutoh Y."/>
            <person name="Kasahara M."/>
            <person name="Hoon S."/>
            <person name="Gangu V."/>
            <person name="Roy S.W."/>
            <person name="Irimia M."/>
            <person name="Korzh V."/>
            <person name="Kondrychyn I."/>
            <person name="Lim Z.W."/>
            <person name="Tay B.H."/>
            <person name="Tohari S."/>
            <person name="Kong K.W."/>
            <person name="Ho S."/>
            <person name="Lorente-Galdos B."/>
            <person name="Quilez J."/>
            <person name="Marques-Bonet T."/>
            <person name="Raney B.J."/>
            <person name="Ingham P.W."/>
            <person name="Tay A."/>
            <person name="Hillier L.W."/>
            <person name="Minx P."/>
            <person name="Boehm T."/>
            <person name="Wilson R.K."/>
            <person name="Brenner S."/>
            <person name="Warren W.C."/>
        </authorList>
    </citation>
    <scope>NUCLEOTIDE SEQUENCE [LARGE SCALE GENOMIC DNA]</scope>
</reference>
<dbReference type="GO" id="GO:0008408">
    <property type="term" value="F:3'-5' exonuclease activity"/>
    <property type="evidence" value="ECO:0007669"/>
    <property type="project" value="InterPro"/>
</dbReference>
<dbReference type="SMART" id="SM00487">
    <property type="entry name" value="DEXDc"/>
    <property type="match status" value="1"/>
</dbReference>
<comment type="similarity">
    <text evidence="2">Belongs to the helicase family. RecQ subfamily.</text>
</comment>
<keyword evidence="8" id="KW-0413">Isomerase</keyword>
<feature type="domain" description="HRDC" evidence="12">
    <location>
        <begin position="972"/>
        <end position="1051"/>
    </location>
</feature>
<dbReference type="Pfam" id="PF01612">
    <property type="entry name" value="DNA_pol_A_exo1"/>
    <property type="match status" value="1"/>
</dbReference>
<dbReference type="GO" id="GO:0006260">
    <property type="term" value="P:DNA replication"/>
    <property type="evidence" value="ECO:0007669"/>
    <property type="project" value="InterPro"/>
</dbReference>
<dbReference type="SMART" id="SM00490">
    <property type="entry name" value="HELICc"/>
    <property type="match status" value="1"/>
</dbReference>
<keyword evidence="6" id="KW-0067">ATP-binding</keyword>
<dbReference type="InterPro" id="IPR044876">
    <property type="entry name" value="HRDC_dom_sf"/>
</dbReference>
<feature type="compositionally biased region" description="Polar residues" evidence="11">
    <location>
        <begin position="265"/>
        <end position="275"/>
    </location>
</feature>
<dbReference type="GO" id="GO:0005654">
    <property type="term" value="C:nucleoplasm"/>
    <property type="evidence" value="ECO:0007669"/>
    <property type="project" value="TreeGrafter"/>
</dbReference>
<organism evidence="15 16">
    <name type="scientific">Callorhinchus milii</name>
    <name type="common">Ghost shark</name>
    <dbReference type="NCBI Taxonomy" id="7868"/>
    <lineage>
        <taxon>Eukaryota</taxon>
        <taxon>Metazoa</taxon>
        <taxon>Chordata</taxon>
        <taxon>Craniata</taxon>
        <taxon>Vertebrata</taxon>
        <taxon>Chondrichthyes</taxon>
        <taxon>Holocephali</taxon>
        <taxon>Chimaeriformes</taxon>
        <taxon>Callorhinchidae</taxon>
        <taxon>Callorhinchus</taxon>
    </lineage>
</organism>
<dbReference type="SUPFAM" id="SSF52540">
    <property type="entry name" value="P-loop containing nucleoside triphosphate hydrolases"/>
    <property type="match status" value="1"/>
</dbReference>
<dbReference type="GO" id="GO:0000723">
    <property type="term" value="P:telomere maintenance"/>
    <property type="evidence" value="ECO:0007669"/>
    <property type="project" value="TreeGrafter"/>
</dbReference>
<dbReference type="InterPro" id="IPR002121">
    <property type="entry name" value="HRDC_dom"/>
</dbReference>
<keyword evidence="5" id="KW-0347">Helicase</keyword>
<dbReference type="PROSITE" id="PS50967">
    <property type="entry name" value="HRDC"/>
    <property type="match status" value="1"/>
</dbReference>
<evidence type="ECO:0000256" key="6">
    <source>
        <dbReference type="ARBA" id="ARBA00022840"/>
    </source>
</evidence>
<dbReference type="GeneTree" id="ENSGT00940000159168"/>
<reference evidence="16" key="2">
    <citation type="journal article" date="2007" name="PLoS Biol.">
        <title>Survey sequencing and comparative analysis of the elephant shark (Callorhinchus milii) genome.</title>
        <authorList>
            <person name="Venkatesh B."/>
            <person name="Kirkness E.F."/>
            <person name="Loh Y.H."/>
            <person name="Halpern A.L."/>
            <person name="Lee A.P."/>
            <person name="Johnson J."/>
            <person name="Dandona N."/>
            <person name="Viswanathan L.D."/>
            <person name="Tay A."/>
            <person name="Venter J.C."/>
            <person name="Strausberg R.L."/>
            <person name="Brenner S."/>
        </authorList>
    </citation>
    <scope>NUCLEOTIDE SEQUENCE [LARGE SCALE GENOMIC DNA]</scope>
</reference>
<dbReference type="Gene3D" id="1.10.150.80">
    <property type="entry name" value="HRDC domain"/>
    <property type="match status" value="1"/>
</dbReference>
<dbReference type="GO" id="GO:0005694">
    <property type="term" value="C:chromosome"/>
    <property type="evidence" value="ECO:0007669"/>
    <property type="project" value="TreeGrafter"/>
</dbReference>
<dbReference type="SMART" id="SM00341">
    <property type="entry name" value="HRDC"/>
    <property type="match status" value="1"/>
</dbReference>
<dbReference type="SUPFAM" id="SSF46785">
    <property type="entry name" value="Winged helix' DNA-binding domain"/>
    <property type="match status" value="1"/>
</dbReference>
<evidence type="ECO:0000256" key="10">
    <source>
        <dbReference type="ARBA" id="ARBA00034808"/>
    </source>
</evidence>
<dbReference type="InterPro" id="IPR032284">
    <property type="entry name" value="RecQ_Zn-bd"/>
</dbReference>
<evidence type="ECO:0000256" key="7">
    <source>
        <dbReference type="ARBA" id="ARBA00023125"/>
    </source>
</evidence>
<dbReference type="InterPro" id="IPR014001">
    <property type="entry name" value="Helicase_ATP-bd"/>
</dbReference>
<dbReference type="InterPro" id="IPR010997">
    <property type="entry name" value="HRDC-like_sf"/>
</dbReference>
<dbReference type="PANTHER" id="PTHR13710">
    <property type="entry name" value="DNA HELICASE RECQ FAMILY MEMBER"/>
    <property type="match status" value="1"/>
</dbReference>
<dbReference type="InParanoid" id="A0A4W3J031"/>
<feature type="compositionally biased region" description="Basic and acidic residues" evidence="11">
    <location>
        <begin position="242"/>
        <end position="264"/>
    </location>
</feature>
<dbReference type="GO" id="GO:0000724">
    <property type="term" value="P:double-strand break repair via homologous recombination"/>
    <property type="evidence" value="ECO:0007669"/>
    <property type="project" value="TreeGrafter"/>
</dbReference>
<dbReference type="InterPro" id="IPR011545">
    <property type="entry name" value="DEAD/DEAH_box_helicase_dom"/>
</dbReference>
<dbReference type="InterPro" id="IPR004589">
    <property type="entry name" value="DNA_helicase_ATP-dep_RecQ"/>
</dbReference>
<dbReference type="Gene3D" id="3.40.50.300">
    <property type="entry name" value="P-loop containing nucleotide triphosphate hydrolases"/>
    <property type="match status" value="3"/>
</dbReference>
<keyword evidence="3" id="KW-0547">Nucleotide-binding</keyword>
<feature type="domain" description="Helicase C-terminal" evidence="14">
    <location>
        <begin position="576"/>
        <end position="727"/>
    </location>
</feature>
<dbReference type="InterPro" id="IPR036388">
    <property type="entry name" value="WH-like_DNA-bd_sf"/>
</dbReference>
<dbReference type="GO" id="GO:0005737">
    <property type="term" value="C:cytoplasm"/>
    <property type="evidence" value="ECO:0007669"/>
    <property type="project" value="TreeGrafter"/>
</dbReference>
<dbReference type="GO" id="GO:0043138">
    <property type="term" value="F:3'-5' DNA helicase activity"/>
    <property type="evidence" value="ECO:0007669"/>
    <property type="project" value="UniProtKB-EC"/>
</dbReference>
<dbReference type="InterPro" id="IPR001650">
    <property type="entry name" value="Helicase_C-like"/>
</dbReference>
<evidence type="ECO:0000256" key="9">
    <source>
        <dbReference type="ARBA" id="ARBA00034617"/>
    </source>
</evidence>
<dbReference type="Pfam" id="PF16124">
    <property type="entry name" value="RecQ_Zn_bind"/>
    <property type="match status" value="1"/>
</dbReference>
<protein>
    <recommendedName>
        <fullName evidence="10">DNA 3'-5' helicase</fullName>
        <ecNumber evidence="10">5.6.2.4</ecNumber>
    </recommendedName>
</protein>
<evidence type="ECO:0000256" key="5">
    <source>
        <dbReference type="ARBA" id="ARBA00022806"/>
    </source>
</evidence>
<reference evidence="15" key="5">
    <citation type="submission" date="2025-09" db="UniProtKB">
        <authorList>
            <consortium name="Ensembl"/>
        </authorList>
    </citation>
    <scope>IDENTIFICATION</scope>
</reference>
<dbReference type="PROSITE" id="PS51194">
    <property type="entry name" value="HELICASE_CTER"/>
    <property type="match status" value="1"/>
</dbReference>
<keyword evidence="4" id="KW-0378">Hydrolase</keyword>
<dbReference type="InterPro" id="IPR036390">
    <property type="entry name" value="WH_DNA-bd_sf"/>
</dbReference>
<dbReference type="Proteomes" id="UP000314986">
    <property type="component" value="Unassembled WGS sequence"/>
</dbReference>
<evidence type="ECO:0000259" key="14">
    <source>
        <dbReference type="PROSITE" id="PS51194"/>
    </source>
</evidence>
<dbReference type="Gene3D" id="3.30.420.10">
    <property type="entry name" value="Ribonuclease H-like superfamily/Ribonuclease H"/>
    <property type="match status" value="1"/>
</dbReference>
<dbReference type="SUPFAM" id="SSF53098">
    <property type="entry name" value="Ribonuclease H-like"/>
    <property type="match status" value="1"/>
</dbReference>
<dbReference type="STRING" id="7868.ENSCMIP00000026210"/>
<dbReference type="SUPFAM" id="SSF47819">
    <property type="entry name" value="HRDC-like"/>
    <property type="match status" value="1"/>
</dbReference>
<dbReference type="PANTHER" id="PTHR13710:SF120">
    <property type="entry name" value="BIFUNCTIONAL 3'-5' EXONUCLEASE_ATP-DEPENDENT HELICASE WRN"/>
    <property type="match status" value="1"/>
</dbReference>